<evidence type="ECO:0000313" key="1">
    <source>
        <dbReference type="EMBL" id="SMY08146.1"/>
    </source>
</evidence>
<dbReference type="AlphaFoldDB" id="A0A238LGR2"/>
<dbReference type="Proteomes" id="UP000201613">
    <property type="component" value="Unassembled WGS sequence"/>
</dbReference>
<dbReference type="EMBL" id="FXZK01000004">
    <property type="protein sequence ID" value="SMY08146.1"/>
    <property type="molecule type" value="Genomic_DNA"/>
</dbReference>
<dbReference type="PANTHER" id="PTHR42110:SF1">
    <property type="entry name" value="L-ASPARAGINASE, PUTATIVE (AFU_ORTHOLOGUE AFUA_3G11890)-RELATED"/>
    <property type="match status" value="1"/>
</dbReference>
<dbReference type="InterPro" id="IPR010349">
    <property type="entry name" value="Asparaginase_II"/>
</dbReference>
<gene>
    <name evidence="1" type="ORF">LOM8899_02295</name>
</gene>
<dbReference type="InterPro" id="IPR012338">
    <property type="entry name" value="Beta-lactam/transpept-like"/>
</dbReference>
<evidence type="ECO:0000313" key="2">
    <source>
        <dbReference type="Proteomes" id="UP000201613"/>
    </source>
</evidence>
<dbReference type="RefSeq" id="WP_093992353.1">
    <property type="nucleotide sequence ID" value="NZ_FXZK01000004.1"/>
</dbReference>
<proteinExistence type="predicted"/>
<organism evidence="1 2">
    <name type="scientific">Flavimaricola marinus</name>
    <dbReference type="NCBI Taxonomy" id="1819565"/>
    <lineage>
        <taxon>Bacteria</taxon>
        <taxon>Pseudomonadati</taxon>
        <taxon>Pseudomonadota</taxon>
        <taxon>Alphaproteobacteria</taxon>
        <taxon>Rhodobacterales</taxon>
        <taxon>Paracoccaceae</taxon>
        <taxon>Flavimaricola</taxon>
    </lineage>
</organism>
<keyword evidence="2" id="KW-1185">Reference proteome</keyword>
<accession>A0A238LGR2</accession>
<reference evidence="1 2" key="1">
    <citation type="submission" date="2017-05" db="EMBL/GenBank/DDBJ databases">
        <authorList>
            <person name="Song R."/>
            <person name="Chenine A.L."/>
            <person name="Ruprecht R.M."/>
        </authorList>
    </citation>
    <scope>NUCLEOTIDE SEQUENCE [LARGE SCALE GENOMIC DNA]</scope>
    <source>
        <strain evidence="1 2">CECT 8899</strain>
    </source>
</reference>
<protein>
    <submittedName>
        <fullName evidence="1">L-asparaginase II</fullName>
    </submittedName>
</protein>
<name>A0A238LGR2_9RHOB</name>
<dbReference type="Pfam" id="PF06089">
    <property type="entry name" value="Asparaginase_II"/>
    <property type="match status" value="1"/>
</dbReference>
<dbReference type="SUPFAM" id="SSF56601">
    <property type="entry name" value="beta-lactamase/transpeptidase-like"/>
    <property type="match status" value="1"/>
</dbReference>
<sequence length="330" mass="34807">MSSDVELVEVTRGGRVECVHRGHVVVCDAAGDVVWALGDPSAVIYPRSSCKMVQALPLLESGAAAAMGLRQDQLALTTASHIAADYHTDRVNAWLGDLGLTDDDLRCGPQMPRETEARDALIRAGGTPCQAHNVCSGKHAGFLTLTKHLKAGPEYNDISHPLQVAIKQTFEEVTGEDSPGYGIDGCSAPNHATTVHGLARAMAMFANAHKHSDTRSTAATTLVQAMAAFPELVNGHGRSATELMRLVGNGAALKDGADGMYIAILPQLGYGVAIKITDGADRGADAAIAMVLDKLGVLPDSPAAREWTRPQIRNRRNIHCGDIRPAAALS</sequence>
<dbReference type="OrthoDB" id="9780674at2"/>
<dbReference type="PANTHER" id="PTHR42110">
    <property type="entry name" value="L-ASPARAGINASE, PUTATIVE (AFU_ORTHOLOGUE AFUA_3G11890)-RELATED"/>
    <property type="match status" value="1"/>
</dbReference>